<dbReference type="EMBL" id="MU266438">
    <property type="protein sequence ID" value="KAH7923938.1"/>
    <property type="molecule type" value="Genomic_DNA"/>
</dbReference>
<proteinExistence type="predicted"/>
<comment type="caution">
    <text evidence="1">The sequence shown here is derived from an EMBL/GenBank/DDBJ whole genome shotgun (WGS) entry which is preliminary data.</text>
</comment>
<evidence type="ECO:0000313" key="2">
    <source>
        <dbReference type="Proteomes" id="UP000790709"/>
    </source>
</evidence>
<reference evidence="1" key="1">
    <citation type="journal article" date="2021" name="New Phytol.">
        <title>Evolutionary innovations through gain and loss of genes in the ectomycorrhizal Boletales.</title>
        <authorList>
            <person name="Wu G."/>
            <person name="Miyauchi S."/>
            <person name="Morin E."/>
            <person name="Kuo A."/>
            <person name="Drula E."/>
            <person name="Varga T."/>
            <person name="Kohler A."/>
            <person name="Feng B."/>
            <person name="Cao Y."/>
            <person name="Lipzen A."/>
            <person name="Daum C."/>
            <person name="Hundley H."/>
            <person name="Pangilinan J."/>
            <person name="Johnson J."/>
            <person name="Barry K."/>
            <person name="LaButti K."/>
            <person name="Ng V."/>
            <person name="Ahrendt S."/>
            <person name="Min B."/>
            <person name="Choi I.G."/>
            <person name="Park H."/>
            <person name="Plett J.M."/>
            <person name="Magnuson J."/>
            <person name="Spatafora J.W."/>
            <person name="Nagy L.G."/>
            <person name="Henrissat B."/>
            <person name="Grigoriev I.V."/>
            <person name="Yang Z.L."/>
            <person name="Xu J."/>
            <person name="Martin F.M."/>
        </authorList>
    </citation>
    <scope>NUCLEOTIDE SEQUENCE</scope>
    <source>
        <strain evidence="1">KUC20120723A-06</strain>
    </source>
</reference>
<protein>
    <submittedName>
        <fullName evidence="1">Uncharacterized protein</fullName>
    </submittedName>
</protein>
<keyword evidence="2" id="KW-1185">Reference proteome</keyword>
<feature type="non-terminal residue" evidence="1">
    <location>
        <position position="111"/>
    </location>
</feature>
<organism evidence="1 2">
    <name type="scientific">Leucogyrophana mollusca</name>
    <dbReference type="NCBI Taxonomy" id="85980"/>
    <lineage>
        <taxon>Eukaryota</taxon>
        <taxon>Fungi</taxon>
        <taxon>Dikarya</taxon>
        <taxon>Basidiomycota</taxon>
        <taxon>Agaricomycotina</taxon>
        <taxon>Agaricomycetes</taxon>
        <taxon>Agaricomycetidae</taxon>
        <taxon>Boletales</taxon>
        <taxon>Boletales incertae sedis</taxon>
        <taxon>Leucogyrophana</taxon>
    </lineage>
</organism>
<evidence type="ECO:0000313" key="1">
    <source>
        <dbReference type="EMBL" id="KAH7923938.1"/>
    </source>
</evidence>
<gene>
    <name evidence="1" type="ORF">BV22DRAFT_1014317</name>
</gene>
<sequence length="111" mass="12978">MCQTREALVQDVDELQRLDEDVDTLHAEINRARALIEDLQQKRSALQKRIALRKASVSQLRTFPVELLQEIFRHCRPSGRYNRPHPSQAPLLLGQVCRRWRVVAHATSELW</sequence>
<name>A0ACB8BGG1_9AGAM</name>
<dbReference type="Proteomes" id="UP000790709">
    <property type="component" value="Unassembled WGS sequence"/>
</dbReference>
<accession>A0ACB8BGG1</accession>